<dbReference type="GO" id="GO:0031593">
    <property type="term" value="F:polyubiquitin modification-dependent protein binding"/>
    <property type="evidence" value="ECO:0007669"/>
    <property type="project" value="TreeGrafter"/>
</dbReference>
<dbReference type="GO" id="GO:0008270">
    <property type="term" value="F:zinc ion binding"/>
    <property type="evidence" value="ECO:0007669"/>
    <property type="project" value="UniProtKB-KW"/>
</dbReference>
<evidence type="ECO:0000256" key="3">
    <source>
        <dbReference type="ARBA" id="ARBA00010724"/>
    </source>
</evidence>
<keyword evidence="7 15" id="KW-0227">DNA damage</keyword>
<dbReference type="InterPro" id="IPR044245">
    <property type="entry name" value="Spartan"/>
</dbReference>
<evidence type="ECO:0000256" key="8">
    <source>
        <dbReference type="ARBA" id="ARBA00022771"/>
    </source>
</evidence>
<dbReference type="GO" id="GO:0005694">
    <property type="term" value="C:chromosome"/>
    <property type="evidence" value="ECO:0007669"/>
    <property type="project" value="UniProtKB-SubCell"/>
</dbReference>
<gene>
    <name evidence="18" type="ORF">g.11911</name>
</gene>
<dbReference type="GO" id="GO:0006508">
    <property type="term" value="P:proteolysis"/>
    <property type="evidence" value="ECO:0007669"/>
    <property type="project" value="UniProtKB-KW"/>
</dbReference>
<evidence type="ECO:0000313" key="18">
    <source>
        <dbReference type="EMBL" id="JAT24501.1"/>
    </source>
</evidence>
<keyword evidence="13" id="KW-0539">Nucleus</keyword>
<feature type="compositionally biased region" description="Basic and acidic residues" evidence="16">
    <location>
        <begin position="381"/>
        <end position="397"/>
    </location>
</feature>
<dbReference type="SMART" id="SM00731">
    <property type="entry name" value="SprT"/>
    <property type="match status" value="1"/>
</dbReference>
<protein>
    <recommendedName>
        <fullName evidence="14">Protein with SprT-like domain at the N terminus</fullName>
    </recommendedName>
</protein>
<evidence type="ECO:0000256" key="16">
    <source>
        <dbReference type="SAM" id="MobiDB-lite"/>
    </source>
</evidence>
<evidence type="ECO:0000256" key="13">
    <source>
        <dbReference type="ARBA" id="ARBA00023242"/>
    </source>
</evidence>
<keyword evidence="8 15" id="KW-0863">Zinc-finger</keyword>
<feature type="compositionally biased region" description="Basic and acidic residues" evidence="16">
    <location>
        <begin position="314"/>
        <end position="326"/>
    </location>
</feature>
<evidence type="ECO:0000256" key="11">
    <source>
        <dbReference type="ARBA" id="ARBA00023049"/>
    </source>
</evidence>
<keyword evidence="11" id="KW-0482">Metalloprotease</keyword>
<evidence type="ECO:0000256" key="4">
    <source>
        <dbReference type="ARBA" id="ARBA00022454"/>
    </source>
</evidence>
<dbReference type="PANTHER" id="PTHR21220:SF0">
    <property type="entry name" value="DNA-DEPENDENT METALLOPROTEASE SPRTN"/>
    <property type="match status" value="1"/>
</dbReference>
<feature type="domain" description="UBZ4-type" evidence="17">
    <location>
        <begin position="610"/>
        <end position="636"/>
    </location>
</feature>
<comment type="similarity">
    <text evidence="3">Belongs to the Spartan family.</text>
</comment>
<reference evidence="18" key="1">
    <citation type="submission" date="2015-11" db="EMBL/GenBank/DDBJ databases">
        <title>De novo transcriptome assembly of four potential Pierce s Disease insect vectors from Arizona vineyards.</title>
        <authorList>
            <person name="Tassone E.E."/>
        </authorList>
    </citation>
    <scope>NUCLEOTIDE SEQUENCE</scope>
</reference>
<dbReference type="InterPro" id="IPR006640">
    <property type="entry name" value="SprT-like_domain"/>
</dbReference>
<dbReference type="GO" id="GO:0005634">
    <property type="term" value="C:nucleus"/>
    <property type="evidence" value="ECO:0007669"/>
    <property type="project" value="UniProtKB-SubCell"/>
</dbReference>
<evidence type="ECO:0000256" key="2">
    <source>
        <dbReference type="ARBA" id="ARBA00004286"/>
    </source>
</evidence>
<feature type="compositionally biased region" description="Basic and acidic residues" evidence="16">
    <location>
        <begin position="226"/>
        <end position="255"/>
    </location>
</feature>
<dbReference type="Pfam" id="PF10263">
    <property type="entry name" value="SprT-like"/>
    <property type="match status" value="1"/>
</dbReference>
<feature type="region of interest" description="Disordered" evidence="16">
    <location>
        <begin position="225"/>
        <end position="270"/>
    </location>
</feature>
<dbReference type="InterPro" id="IPR006642">
    <property type="entry name" value="Rad18_UBZ4"/>
</dbReference>
<feature type="region of interest" description="Disordered" evidence="16">
    <location>
        <begin position="314"/>
        <end position="450"/>
    </location>
</feature>
<dbReference type="AlphaFoldDB" id="A0A1B6LLA3"/>
<evidence type="ECO:0000256" key="14">
    <source>
        <dbReference type="ARBA" id="ARBA00030396"/>
    </source>
</evidence>
<evidence type="ECO:0000256" key="7">
    <source>
        <dbReference type="ARBA" id="ARBA00022763"/>
    </source>
</evidence>
<evidence type="ECO:0000256" key="12">
    <source>
        <dbReference type="ARBA" id="ARBA00023204"/>
    </source>
</evidence>
<dbReference type="EMBL" id="GEBQ01015476">
    <property type="protein sequence ID" value="JAT24501.1"/>
    <property type="molecule type" value="Transcribed_RNA"/>
</dbReference>
<dbReference type="GO" id="GO:0004222">
    <property type="term" value="F:metalloendopeptidase activity"/>
    <property type="evidence" value="ECO:0007669"/>
    <property type="project" value="InterPro"/>
</dbReference>
<comment type="subcellular location">
    <subcellularLocation>
        <location evidence="2">Chromosome</location>
    </subcellularLocation>
    <subcellularLocation>
        <location evidence="1">Nucleus</location>
    </subcellularLocation>
</comment>
<keyword evidence="12 15" id="KW-0234">DNA repair</keyword>
<dbReference type="SMART" id="SM00734">
    <property type="entry name" value="ZnF_Rad18"/>
    <property type="match status" value="3"/>
</dbReference>
<accession>A0A1B6LLA3</accession>
<dbReference type="PROSITE" id="PS51908">
    <property type="entry name" value="ZF_UBZ4"/>
    <property type="match status" value="1"/>
</dbReference>
<proteinExistence type="inferred from homology"/>
<dbReference type="GO" id="GO:0003697">
    <property type="term" value="F:single-stranded DNA binding"/>
    <property type="evidence" value="ECO:0007669"/>
    <property type="project" value="InterPro"/>
</dbReference>
<evidence type="ECO:0000256" key="1">
    <source>
        <dbReference type="ARBA" id="ARBA00004123"/>
    </source>
</evidence>
<organism evidence="18">
    <name type="scientific">Graphocephala atropunctata</name>
    <dbReference type="NCBI Taxonomy" id="36148"/>
    <lineage>
        <taxon>Eukaryota</taxon>
        <taxon>Metazoa</taxon>
        <taxon>Ecdysozoa</taxon>
        <taxon>Arthropoda</taxon>
        <taxon>Hexapoda</taxon>
        <taxon>Insecta</taxon>
        <taxon>Pterygota</taxon>
        <taxon>Neoptera</taxon>
        <taxon>Paraneoptera</taxon>
        <taxon>Hemiptera</taxon>
        <taxon>Auchenorrhyncha</taxon>
        <taxon>Membracoidea</taxon>
        <taxon>Cicadellidae</taxon>
        <taxon>Cicadellinae</taxon>
        <taxon>Cicadellini</taxon>
        <taxon>Graphocephala</taxon>
    </lineage>
</organism>
<keyword evidence="5" id="KW-0645">Protease</keyword>
<dbReference type="PANTHER" id="PTHR21220">
    <property type="entry name" value="DNA-DEPENDENT METALLOPROTEASE SPRTN"/>
    <property type="match status" value="1"/>
</dbReference>
<evidence type="ECO:0000256" key="6">
    <source>
        <dbReference type="ARBA" id="ARBA00022723"/>
    </source>
</evidence>
<evidence type="ECO:0000259" key="17">
    <source>
        <dbReference type="PROSITE" id="PS51908"/>
    </source>
</evidence>
<dbReference type="GO" id="GO:0006281">
    <property type="term" value="P:DNA repair"/>
    <property type="evidence" value="ECO:0007669"/>
    <property type="project" value="UniProtKB-KW"/>
</dbReference>
<evidence type="ECO:0000256" key="15">
    <source>
        <dbReference type="PROSITE-ProRule" id="PRU01256"/>
    </source>
</evidence>
<keyword evidence="9" id="KW-0378">Hydrolase</keyword>
<evidence type="ECO:0000256" key="9">
    <source>
        <dbReference type="ARBA" id="ARBA00022801"/>
    </source>
</evidence>
<keyword evidence="4" id="KW-0158">Chromosome</keyword>
<evidence type="ECO:0000256" key="10">
    <source>
        <dbReference type="ARBA" id="ARBA00022833"/>
    </source>
</evidence>
<sequence>MNSFDPDHALAIILQAKFNEELKKQQQQNKENVSVPKPVPVAKASLVDPEWETTDPCPDIHGLFVAFNERFFWGRLLGVEVRWSPQMTSCAGICVYEGRNGLCSVRLSAPLLKLRPRSDLVETLLHEMIHAYLFVTHNNRDRDGHGPEFHKHMYRINKEAGTHITVYHSFHAEVKLYQQHWWRCNGPCQHRSPFFGMVKRARNRAPGPYDTWWGDHQAGCGGSFVKVREPEGYGDKKKGRDGKGSKPKEGKDIRNFFKKPGTAKGSVSATATSEQVGSNIFGFNNYSKSPIAAKVKPGGGSPLNRVTGFGDLSRVGDRPGGRDRHPSFSGGGNVLGRGTTEARGGRTSGFGRGGRGTGRGGMLANKGGGTLVVTGSQGKNKPMEKPESPNTKLRIDTFKVFSGSGFTLGSSNENDKSRSRLLSLGNEPEKKRQKKNDENQKEHCPTRETSLLKKNEEADDLCKCSVCNQSLPREEVDVHLESCPGLTNVFDNSSAVDMSEESEISAINQKYKLTSCPVCNVNIEGDMNAHVDECLNTSGILNVLEETPFEISDCDSPIEILDSPVHKYGKGVRDSPIEILDYPVHMYGNDIPKPKIENDCDIEIIEPEDRVACPLCGMRFGKSRINDHVNQCLDSD</sequence>
<name>A0A1B6LLA3_9HEMI</name>
<dbReference type="InterPro" id="IPR055220">
    <property type="entry name" value="SPRTN_ZBD"/>
</dbReference>
<dbReference type="Pfam" id="PF22934">
    <property type="entry name" value="SPRTN_ZBD"/>
    <property type="match status" value="1"/>
</dbReference>
<keyword evidence="6" id="KW-0479">Metal-binding</keyword>
<keyword evidence="10" id="KW-0862">Zinc</keyword>
<feature type="compositionally biased region" description="Basic and acidic residues" evidence="16">
    <location>
        <begin position="427"/>
        <end position="450"/>
    </location>
</feature>
<evidence type="ECO:0000256" key="5">
    <source>
        <dbReference type="ARBA" id="ARBA00022670"/>
    </source>
</evidence>
<dbReference type="Gene3D" id="3.30.160.60">
    <property type="entry name" value="Classic Zinc Finger"/>
    <property type="match status" value="1"/>
</dbReference>
<feature type="compositionally biased region" description="Gly residues" evidence="16">
    <location>
        <begin position="346"/>
        <end position="370"/>
    </location>
</feature>